<dbReference type="Proteomes" id="UP001164286">
    <property type="component" value="Unassembled WGS sequence"/>
</dbReference>
<reference evidence="3" key="1">
    <citation type="journal article" date="2022" name="G3 (Bethesda)">
        <title>High quality genome of the basidiomycete yeast Dioszegia hungarica PDD-24b-2 isolated from cloud water.</title>
        <authorList>
            <person name="Jarrige D."/>
            <person name="Haridas S."/>
            <person name="Bleykasten-Grosshans C."/>
            <person name="Joly M."/>
            <person name="Nadalig T."/>
            <person name="Sancelme M."/>
            <person name="Vuilleumier S."/>
            <person name="Grigoriev I.V."/>
            <person name="Amato P."/>
            <person name="Bringel F."/>
        </authorList>
    </citation>
    <scope>NUCLEOTIDE SEQUENCE</scope>
    <source>
        <strain evidence="3">PDD-24b-2</strain>
    </source>
</reference>
<gene>
    <name evidence="3" type="ORF">MKK02DRAFT_20387</name>
</gene>
<comment type="caution">
    <text evidence="3">The sequence shown here is derived from an EMBL/GenBank/DDBJ whole genome shotgun (WGS) entry which is preliminary data.</text>
</comment>
<dbReference type="GeneID" id="77725451"/>
<dbReference type="SUPFAM" id="SSF54236">
    <property type="entry name" value="Ubiquitin-like"/>
    <property type="match status" value="1"/>
</dbReference>
<proteinExistence type="predicted"/>
<evidence type="ECO:0000313" key="3">
    <source>
        <dbReference type="EMBL" id="KAI9632323.1"/>
    </source>
</evidence>
<dbReference type="Pfam" id="PF00240">
    <property type="entry name" value="ubiquitin"/>
    <property type="match status" value="1"/>
</dbReference>
<evidence type="ECO:0000259" key="2">
    <source>
        <dbReference type="PROSITE" id="PS50053"/>
    </source>
</evidence>
<dbReference type="InterPro" id="IPR015496">
    <property type="entry name" value="Ubiquilin"/>
</dbReference>
<dbReference type="SMART" id="SM00213">
    <property type="entry name" value="UBQ"/>
    <property type="match status" value="1"/>
</dbReference>
<organism evidence="3 4">
    <name type="scientific">Dioszegia hungarica</name>
    <dbReference type="NCBI Taxonomy" id="4972"/>
    <lineage>
        <taxon>Eukaryota</taxon>
        <taxon>Fungi</taxon>
        <taxon>Dikarya</taxon>
        <taxon>Basidiomycota</taxon>
        <taxon>Agaricomycotina</taxon>
        <taxon>Tremellomycetes</taxon>
        <taxon>Tremellales</taxon>
        <taxon>Bulleribasidiaceae</taxon>
        <taxon>Dioszegia</taxon>
    </lineage>
</organism>
<dbReference type="Gene3D" id="3.10.20.90">
    <property type="entry name" value="Phosphatidylinositol 3-kinase Catalytic Subunit, Chain A, domain 1"/>
    <property type="match status" value="1"/>
</dbReference>
<feature type="region of interest" description="Disordered" evidence="1">
    <location>
        <begin position="156"/>
        <end position="220"/>
    </location>
</feature>
<dbReference type="InterPro" id="IPR029071">
    <property type="entry name" value="Ubiquitin-like_domsf"/>
</dbReference>
<name>A0AA38LRA8_9TREE</name>
<keyword evidence="4" id="KW-1185">Reference proteome</keyword>
<dbReference type="GO" id="GO:0005829">
    <property type="term" value="C:cytosol"/>
    <property type="evidence" value="ECO:0007669"/>
    <property type="project" value="TreeGrafter"/>
</dbReference>
<dbReference type="EMBL" id="JAKWFO010000014">
    <property type="protein sequence ID" value="KAI9632323.1"/>
    <property type="molecule type" value="Genomic_DNA"/>
</dbReference>
<dbReference type="PANTHER" id="PTHR10677">
    <property type="entry name" value="UBIQUILIN"/>
    <property type="match status" value="1"/>
</dbReference>
<protein>
    <recommendedName>
        <fullName evidence="2">Ubiquitin-like domain-containing protein</fullName>
    </recommendedName>
</protein>
<dbReference type="AlphaFoldDB" id="A0AA38LRA8"/>
<dbReference type="PANTHER" id="PTHR10677:SF3">
    <property type="entry name" value="FI07626P-RELATED"/>
    <property type="match status" value="1"/>
</dbReference>
<dbReference type="PROSITE" id="PS50053">
    <property type="entry name" value="UBIQUITIN_2"/>
    <property type="match status" value="1"/>
</dbReference>
<dbReference type="RefSeq" id="XP_052942100.1">
    <property type="nucleotide sequence ID" value="XM_053086250.1"/>
</dbReference>
<dbReference type="GO" id="GO:0031593">
    <property type="term" value="F:polyubiquitin modification-dependent protein binding"/>
    <property type="evidence" value="ECO:0007669"/>
    <property type="project" value="TreeGrafter"/>
</dbReference>
<dbReference type="InterPro" id="IPR000626">
    <property type="entry name" value="Ubiquitin-like_dom"/>
</dbReference>
<accession>A0AA38LRA8</accession>
<dbReference type="GO" id="GO:0006511">
    <property type="term" value="P:ubiquitin-dependent protein catabolic process"/>
    <property type="evidence" value="ECO:0007669"/>
    <property type="project" value="TreeGrafter"/>
</dbReference>
<evidence type="ECO:0000313" key="4">
    <source>
        <dbReference type="Proteomes" id="UP001164286"/>
    </source>
</evidence>
<sequence>MDAQLSVENIAEERAFVKRYADGLGNRSVEYGADYTAPLSDRPRKVTVIGTDIADPPESMEQLTPQARPGQINLIVKSLKPSLTFPITASLTDPISTLKSLVAASSPSAPSVDSQRLLLKGKALADNKLLKEYDIAEGSTVHLVLKPTSVPIPAPAAAESTGNMSTNPIVAPTALPAGAGSTNPPPLEAGASIQHGSGLNSSSSSSSIPRPAGHGHTRVPSLTITTDVDARPGSPGSPLIVTDAPPLGPQAQVSSAAFHQTVSNPLFWQKIHAICVSEFVYEDDADSAWEGFLVSMKGRLSAGEAALIRDVCGVNGEYNHQILPGTFCRGMEILPWKRRRGGDMRSWHWGVAFEWRLSSPLD</sequence>
<evidence type="ECO:0000256" key="1">
    <source>
        <dbReference type="SAM" id="MobiDB-lite"/>
    </source>
</evidence>
<feature type="domain" description="Ubiquitin-like" evidence="2">
    <location>
        <begin position="72"/>
        <end position="146"/>
    </location>
</feature>